<sequence>MKNVWKPSSKNTTTTREYLLKIKCVLKLVTAPKVTMSKLSLNLPPYHLALQWQRTDGGGGGGGGFLPAPL</sequence>
<protein>
    <submittedName>
        <fullName evidence="1">Uncharacterized protein</fullName>
    </submittedName>
</protein>
<accession>A0ABD1EJV9</accession>
<dbReference type="AlphaFoldDB" id="A0ABD1EJV9"/>
<comment type="caution">
    <text evidence="1">The sequence shown here is derived from an EMBL/GenBank/DDBJ whole genome shotgun (WGS) entry which is preliminary data.</text>
</comment>
<proteinExistence type="predicted"/>
<name>A0ABD1EJV9_HYPHA</name>
<gene>
    <name evidence="1" type="ORF">ABEB36_009866</name>
</gene>
<dbReference type="EMBL" id="JBDJPC010000007">
    <property type="protein sequence ID" value="KAL1494243.1"/>
    <property type="molecule type" value="Genomic_DNA"/>
</dbReference>
<evidence type="ECO:0000313" key="1">
    <source>
        <dbReference type="EMBL" id="KAL1494243.1"/>
    </source>
</evidence>
<organism evidence="1 2">
    <name type="scientific">Hypothenemus hampei</name>
    <name type="common">Coffee berry borer</name>
    <dbReference type="NCBI Taxonomy" id="57062"/>
    <lineage>
        <taxon>Eukaryota</taxon>
        <taxon>Metazoa</taxon>
        <taxon>Ecdysozoa</taxon>
        <taxon>Arthropoda</taxon>
        <taxon>Hexapoda</taxon>
        <taxon>Insecta</taxon>
        <taxon>Pterygota</taxon>
        <taxon>Neoptera</taxon>
        <taxon>Endopterygota</taxon>
        <taxon>Coleoptera</taxon>
        <taxon>Polyphaga</taxon>
        <taxon>Cucujiformia</taxon>
        <taxon>Curculionidae</taxon>
        <taxon>Scolytinae</taxon>
        <taxon>Hypothenemus</taxon>
    </lineage>
</organism>
<reference evidence="1 2" key="1">
    <citation type="submission" date="2024-05" db="EMBL/GenBank/DDBJ databases">
        <title>Genetic variation in Jamaican populations of the coffee berry borer (Hypothenemus hampei).</title>
        <authorList>
            <person name="Errbii M."/>
            <person name="Myrie A."/>
        </authorList>
    </citation>
    <scope>NUCLEOTIDE SEQUENCE [LARGE SCALE GENOMIC DNA]</scope>
    <source>
        <strain evidence="1">JA-Hopewell-2020-01-JO</strain>
        <tissue evidence="1">Whole body</tissue>
    </source>
</reference>
<keyword evidence="2" id="KW-1185">Reference proteome</keyword>
<evidence type="ECO:0000313" key="2">
    <source>
        <dbReference type="Proteomes" id="UP001566132"/>
    </source>
</evidence>
<dbReference type="Proteomes" id="UP001566132">
    <property type="component" value="Unassembled WGS sequence"/>
</dbReference>